<protein>
    <recommendedName>
        <fullName evidence="2">HTH CENPB-type domain-containing protein</fullName>
    </recommendedName>
</protein>
<dbReference type="OrthoDB" id="9909311at2759"/>
<evidence type="ECO:0000259" key="2">
    <source>
        <dbReference type="PROSITE" id="PS51253"/>
    </source>
</evidence>
<comment type="caution">
    <text evidence="3">The sequence shown here is derived from an EMBL/GenBank/DDBJ whole genome shotgun (WGS) entry which is preliminary data.</text>
</comment>
<dbReference type="Pfam" id="PF03221">
    <property type="entry name" value="HTH_Tnp_Tc5"/>
    <property type="match status" value="1"/>
</dbReference>
<dbReference type="InterPro" id="IPR006600">
    <property type="entry name" value="HTH_CenpB_DNA-bd_dom"/>
</dbReference>
<dbReference type="AlphaFoldDB" id="A0A815SKG8"/>
<organism evidence="3 4">
    <name type="scientific">Adineta ricciae</name>
    <name type="common">Rotifer</name>
    <dbReference type="NCBI Taxonomy" id="249248"/>
    <lineage>
        <taxon>Eukaryota</taxon>
        <taxon>Metazoa</taxon>
        <taxon>Spiralia</taxon>
        <taxon>Gnathifera</taxon>
        <taxon>Rotifera</taxon>
        <taxon>Eurotatoria</taxon>
        <taxon>Bdelloidea</taxon>
        <taxon>Adinetida</taxon>
        <taxon>Adinetidae</taxon>
        <taxon>Adineta</taxon>
    </lineage>
</organism>
<proteinExistence type="predicted"/>
<dbReference type="InterPro" id="IPR004875">
    <property type="entry name" value="DDE_SF_endonuclease_dom"/>
</dbReference>
<accession>A0A815SKG8</accession>
<dbReference type="PANTHER" id="PTHR19303:SF73">
    <property type="entry name" value="PROTEIN PDC2"/>
    <property type="match status" value="1"/>
</dbReference>
<dbReference type="Pfam" id="PF03184">
    <property type="entry name" value="DDE_1"/>
    <property type="match status" value="1"/>
</dbReference>
<dbReference type="InterPro" id="IPR009057">
    <property type="entry name" value="Homeodomain-like_sf"/>
</dbReference>
<dbReference type="PROSITE" id="PS51253">
    <property type="entry name" value="HTH_CENPB"/>
    <property type="match status" value="1"/>
</dbReference>
<dbReference type="GO" id="GO:0003677">
    <property type="term" value="F:DNA binding"/>
    <property type="evidence" value="ECO:0007669"/>
    <property type="project" value="UniProtKB-KW"/>
</dbReference>
<reference evidence="3" key="1">
    <citation type="submission" date="2021-02" db="EMBL/GenBank/DDBJ databases">
        <authorList>
            <person name="Nowell W R."/>
        </authorList>
    </citation>
    <scope>NUCLEOTIDE SEQUENCE</scope>
</reference>
<keyword evidence="1" id="KW-0238">DNA-binding</keyword>
<gene>
    <name evidence="3" type="ORF">EDS130_LOCUS42185</name>
</gene>
<name>A0A815SKG8_ADIRI</name>
<dbReference type="PANTHER" id="PTHR19303">
    <property type="entry name" value="TRANSPOSON"/>
    <property type="match status" value="1"/>
</dbReference>
<dbReference type="InterPro" id="IPR050863">
    <property type="entry name" value="CenT-Element_Derived"/>
</dbReference>
<evidence type="ECO:0000313" key="4">
    <source>
        <dbReference type="Proteomes" id="UP000663852"/>
    </source>
</evidence>
<dbReference type="EMBL" id="CAJNOJ010000599">
    <property type="protein sequence ID" value="CAF1493758.1"/>
    <property type="molecule type" value="Genomic_DNA"/>
</dbReference>
<evidence type="ECO:0000313" key="3">
    <source>
        <dbReference type="EMBL" id="CAF1493758.1"/>
    </source>
</evidence>
<feature type="domain" description="HTH CENPB-type" evidence="2">
    <location>
        <begin position="1"/>
        <end position="69"/>
    </location>
</feature>
<dbReference type="SUPFAM" id="SSF46689">
    <property type="entry name" value="Homeodomain-like"/>
    <property type="match status" value="1"/>
</dbReference>
<dbReference type="Proteomes" id="UP000663852">
    <property type="component" value="Unassembled WGS sequence"/>
</dbReference>
<dbReference type="SMART" id="SM00674">
    <property type="entry name" value="CENPB"/>
    <property type="match status" value="1"/>
</dbReference>
<dbReference type="Gene3D" id="1.10.10.60">
    <property type="entry name" value="Homeodomain-like"/>
    <property type="match status" value="1"/>
</dbReference>
<sequence length="455" mass="51980">MKDEVGVAINNAVYEWFVAQRSKKIPIFGPILQEYAKKVALEMDRASSFKASNGWLERFRARHNIQFRVISGEGASISPITVDDWKARLPKILEGYHPANIYNCDETGLFFKLKPDRSLVLDTNDCKGGKKAKDRYTILLCANWAGMDKMKPVVIGKAAKPRCFKNMDITKLPVTWCYNRTAWMNVYIFTKWLEDVDMTLQKEKRKILLFLDNAPVHPPDIQLKNITLKFFPANTTAQIQLLDQGVIRAFKAHYRRHLIQHIIANAATAYSADDVIITALDAICWIESAWKSVTESTIRNTFRKAGFEIPSDSSCSSCSLVSPPENIIVEKESLAELDKVLKHLTIGGHAMSADDFVNFDQDVPVFNQWDDDSEKVLSIDEHSHEDSQFDEDIIYEQQPSLSEALKIVRRLHLLSIKQHPELHQFVTQLQSKLIDVYLQSDTSKQRSILDFFKAV</sequence>
<evidence type="ECO:0000256" key="1">
    <source>
        <dbReference type="ARBA" id="ARBA00023125"/>
    </source>
</evidence>
<dbReference type="GO" id="GO:0005634">
    <property type="term" value="C:nucleus"/>
    <property type="evidence" value="ECO:0007669"/>
    <property type="project" value="TreeGrafter"/>
</dbReference>